<keyword evidence="1" id="KW-1133">Transmembrane helix</keyword>
<organism evidence="2 3">
    <name type="scientific">Larinioides sclopetarius</name>
    <dbReference type="NCBI Taxonomy" id="280406"/>
    <lineage>
        <taxon>Eukaryota</taxon>
        <taxon>Metazoa</taxon>
        <taxon>Ecdysozoa</taxon>
        <taxon>Arthropoda</taxon>
        <taxon>Chelicerata</taxon>
        <taxon>Arachnida</taxon>
        <taxon>Araneae</taxon>
        <taxon>Araneomorphae</taxon>
        <taxon>Entelegynae</taxon>
        <taxon>Araneoidea</taxon>
        <taxon>Araneidae</taxon>
        <taxon>Larinioides</taxon>
    </lineage>
</organism>
<evidence type="ECO:0008006" key="4">
    <source>
        <dbReference type="Google" id="ProtNLM"/>
    </source>
</evidence>
<feature type="transmembrane region" description="Helical" evidence="1">
    <location>
        <begin position="21"/>
        <end position="39"/>
    </location>
</feature>
<evidence type="ECO:0000313" key="2">
    <source>
        <dbReference type="EMBL" id="CAL1274554.1"/>
    </source>
</evidence>
<evidence type="ECO:0000313" key="3">
    <source>
        <dbReference type="Proteomes" id="UP001497382"/>
    </source>
</evidence>
<protein>
    <recommendedName>
        <fullName evidence="4">Transmembrane protein</fullName>
    </recommendedName>
</protein>
<proteinExistence type="predicted"/>
<dbReference type="Proteomes" id="UP001497382">
    <property type="component" value="Unassembled WGS sequence"/>
</dbReference>
<evidence type="ECO:0000256" key="1">
    <source>
        <dbReference type="SAM" id="Phobius"/>
    </source>
</evidence>
<sequence length="109" mass="12806">MKEVSFRDIKKHSQSIFYASLKGNILVFVFAFWFCIFFQCRNTSFSRITLPFFTHPASGLICFFWRPPLSNHRGLEAAPAADDRRFGITRVTQREKNRMKDGHRELESV</sequence>
<reference evidence="2 3" key="1">
    <citation type="submission" date="2024-04" db="EMBL/GenBank/DDBJ databases">
        <authorList>
            <person name="Rising A."/>
            <person name="Reimegard J."/>
            <person name="Sonavane S."/>
            <person name="Akerstrom W."/>
            <person name="Nylinder S."/>
            <person name="Hedman E."/>
            <person name="Kallberg Y."/>
        </authorList>
    </citation>
    <scope>NUCLEOTIDE SEQUENCE [LARGE SCALE GENOMIC DNA]</scope>
</reference>
<keyword evidence="1" id="KW-0812">Transmembrane</keyword>
<name>A0AAV1ZRS8_9ARAC</name>
<gene>
    <name evidence="2" type="ORF">LARSCL_LOCUS7530</name>
</gene>
<accession>A0AAV1ZRS8</accession>
<dbReference type="EMBL" id="CAXIEN010000078">
    <property type="protein sequence ID" value="CAL1274554.1"/>
    <property type="molecule type" value="Genomic_DNA"/>
</dbReference>
<keyword evidence="1" id="KW-0472">Membrane</keyword>
<dbReference type="AlphaFoldDB" id="A0AAV1ZRS8"/>
<keyword evidence="3" id="KW-1185">Reference proteome</keyword>
<comment type="caution">
    <text evidence="2">The sequence shown here is derived from an EMBL/GenBank/DDBJ whole genome shotgun (WGS) entry which is preliminary data.</text>
</comment>